<dbReference type="Gene3D" id="3.40.1180.10">
    <property type="entry name" value="Decaprenyl diphosphate synthase-like"/>
    <property type="match status" value="1"/>
</dbReference>
<feature type="binding site" evidence="2">
    <location>
        <position position="64"/>
    </location>
    <ligand>
        <name>substrate</name>
    </ligand>
</feature>
<dbReference type="GO" id="GO:0016094">
    <property type="term" value="P:polyprenol biosynthetic process"/>
    <property type="evidence" value="ECO:0007669"/>
    <property type="project" value="TreeGrafter"/>
</dbReference>
<dbReference type="NCBIfam" id="TIGR00055">
    <property type="entry name" value="uppS"/>
    <property type="match status" value="1"/>
</dbReference>
<feature type="active site" evidence="2">
    <location>
        <position position="15"/>
    </location>
</feature>
<dbReference type="EMBL" id="SMGG01000003">
    <property type="protein sequence ID" value="TCK62410.1"/>
    <property type="molecule type" value="Genomic_DNA"/>
</dbReference>
<comment type="function">
    <text evidence="2">Catalyzes the condensation of isopentenyl diphosphate (IPP) with allylic pyrophosphates generating different type of terpenoids.</text>
</comment>
<gene>
    <name evidence="3" type="ORF">C8D98_0936</name>
</gene>
<dbReference type="InterPro" id="IPR036424">
    <property type="entry name" value="UPP_synth-like_sf"/>
</dbReference>
<dbReference type="OrthoDB" id="4191603at2"/>
<feature type="binding site" evidence="2">
    <location>
        <position position="202"/>
    </location>
    <ligand>
        <name>Mg(2+)</name>
        <dbReference type="ChEBI" id="CHEBI:18420"/>
    </ligand>
</feature>
<dbReference type="HAMAP" id="MF_01139">
    <property type="entry name" value="ISPT"/>
    <property type="match status" value="1"/>
</dbReference>
<name>A0A4R1KEA5_9BACT</name>
<keyword evidence="4" id="KW-1185">Reference proteome</keyword>
<comment type="similarity">
    <text evidence="2">Belongs to the UPP synthase family.</text>
</comment>
<feature type="active site" description="Proton acceptor" evidence="2">
    <location>
        <position position="63"/>
    </location>
</feature>
<feature type="binding site" evidence="2">
    <location>
        <position position="20"/>
    </location>
    <ligand>
        <name>substrate</name>
    </ligand>
</feature>
<feature type="binding site" evidence="2">
    <location>
        <position position="28"/>
    </location>
    <ligand>
        <name>substrate</name>
    </ligand>
</feature>
<feature type="binding site" evidence="2">
    <location>
        <position position="183"/>
    </location>
    <ligand>
        <name>substrate</name>
    </ligand>
</feature>
<dbReference type="GO" id="GO:0045547">
    <property type="term" value="F:ditrans,polycis-polyprenyl diphosphate synthase [(2E,6E)-farnesyl diphosphate specific] activity"/>
    <property type="evidence" value="ECO:0007669"/>
    <property type="project" value="TreeGrafter"/>
</dbReference>
<feature type="binding site" evidence="2">
    <location>
        <begin position="60"/>
        <end position="62"/>
    </location>
    <ligand>
        <name>substrate</name>
    </ligand>
</feature>
<evidence type="ECO:0000313" key="3">
    <source>
        <dbReference type="EMBL" id="TCK62410.1"/>
    </source>
</evidence>
<keyword evidence="2" id="KW-0460">Magnesium</keyword>
<dbReference type="GO" id="GO:0000287">
    <property type="term" value="F:magnesium ion binding"/>
    <property type="evidence" value="ECO:0007669"/>
    <property type="project" value="UniProtKB-UniRule"/>
</dbReference>
<feature type="binding site" evidence="2">
    <location>
        <begin position="189"/>
        <end position="191"/>
    </location>
    <ligand>
        <name>substrate</name>
    </ligand>
</feature>
<sequence>MSDLTIPRHLAIIMDGNGRWAKSRALPRVFGHKKGAEVVSDIVRYCAGLGVSYLTLYTFSMENWLRPKDEVGFLMDLLEKYLEKELDVMRSNDIRLVFSGRLELLPEGTRRIVDRSVEELKGNKGMVLNIALSYGGRNELVDAAKCMAQMVKDGKIQPEDITPELMAGCLYNADIPDIDLVVRTSGEQRISNFMLWRAAYSEFYFTERLWPDFSREELDKAIADFSGRVRRFGMTDEQVGK</sequence>
<evidence type="ECO:0000313" key="4">
    <source>
        <dbReference type="Proteomes" id="UP000294614"/>
    </source>
</evidence>
<proteinExistence type="inferred from homology"/>
<dbReference type="Proteomes" id="UP000294614">
    <property type="component" value="Unassembled WGS sequence"/>
</dbReference>
<dbReference type="EC" id="2.5.1.-" evidence="2"/>
<keyword evidence="2" id="KW-0479">Metal-binding</keyword>
<feature type="binding site" evidence="2">
    <location>
        <position position="32"/>
    </location>
    <ligand>
        <name>substrate</name>
    </ligand>
</feature>
<evidence type="ECO:0000256" key="2">
    <source>
        <dbReference type="HAMAP-Rule" id="MF_01139"/>
    </source>
</evidence>
<dbReference type="PANTHER" id="PTHR10291">
    <property type="entry name" value="DEHYDRODOLICHYL DIPHOSPHATE SYNTHASE FAMILY MEMBER"/>
    <property type="match status" value="1"/>
</dbReference>
<dbReference type="InterPro" id="IPR018520">
    <property type="entry name" value="UPP_synth-like_CS"/>
</dbReference>
<comment type="cofactor">
    <cofactor evidence="2">
        <name>Mg(2+)</name>
        <dbReference type="ChEBI" id="CHEBI:18420"/>
    </cofactor>
    <text evidence="2">Binds 2 magnesium ions per subunit.</text>
</comment>
<keyword evidence="1 2" id="KW-0808">Transferase</keyword>
<dbReference type="PROSITE" id="PS01066">
    <property type="entry name" value="UPP_SYNTHASE"/>
    <property type="match status" value="1"/>
</dbReference>
<dbReference type="FunFam" id="3.40.1180.10:FF:000001">
    <property type="entry name" value="(2E,6E)-farnesyl-diphosphate-specific ditrans,polycis-undecaprenyl-diphosphate synthase"/>
    <property type="match status" value="1"/>
</dbReference>
<dbReference type="PANTHER" id="PTHR10291:SF0">
    <property type="entry name" value="DEHYDRODOLICHYL DIPHOSPHATE SYNTHASE 2"/>
    <property type="match status" value="1"/>
</dbReference>
<reference evidence="3 4" key="1">
    <citation type="submission" date="2019-03" db="EMBL/GenBank/DDBJ databases">
        <title>Genomic Encyclopedia of Type Strains, Phase IV (KMG-IV): sequencing the most valuable type-strain genomes for metagenomic binning, comparative biology and taxonomic classification.</title>
        <authorList>
            <person name="Goeker M."/>
        </authorList>
    </citation>
    <scope>NUCLEOTIDE SEQUENCE [LARGE SCALE GENOMIC DNA]</scope>
    <source>
        <strain evidence="3 4">DSM 24984</strain>
    </source>
</reference>
<dbReference type="CDD" id="cd00475">
    <property type="entry name" value="Cis_IPPS"/>
    <property type="match status" value="1"/>
</dbReference>
<feature type="binding site" evidence="2">
    <location>
        <position position="66"/>
    </location>
    <ligand>
        <name>substrate</name>
    </ligand>
</feature>
<protein>
    <recommendedName>
        <fullName evidence="2">Isoprenyl transferase</fullName>
        <ecNumber evidence="2">2.5.1.-</ecNumber>
    </recommendedName>
</protein>
<feature type="binding site" evidence="2">
    <location>
        <begin position="16"/>
        <end position="19"/>
    </location>
    <ligand>
        <name>substrate</name>
    </ligand>
</feature>
<dbReference type="SUPFAM" id="SSF64005">
    <property type="entry name" value="Undecaprenyl diphosphate synthase"/>
    <property type="match status" value="1"/>
</dbReference>
<accession>A0A4R1KEA5</accession>
<dbReference type="Pfam" id="PF01255">
    <property type="entry name" value="Prenyltransf"/>
    <property type="match status" value="1"/>
</dbReference>
<organism evidence="3 4">
    <name type="scientific">Seleniivibrio woodruffii</name>
    <dbReference type="NCBI Taxonomy" id="1078050"/>
    <lineage>
        <taxon>Bacteria</taxon>
        <taxon>Pseudomonadati</taxon>
        <taxon>Deferribacterota</taxon>
        <taxon>Deferribacteres</taxon>
        <taxon>Deferribacterales</taxon>
        <taxon>Geovibrionaceae</taxon>
        <taxon>Seleniivibrio</taxon>
    </lineage>
</organism>
<evidence type="ECO:0000256" key="1">
    <source>
        <dbReference type="ARBA" id="ARBA00022679"/>
    </source>
</evidence>
<comment type="caution">
    <text evidence="3">The sequence shown here is derived from an EMBL/GenBank/DDBJ whole genome shotgun (WGS) entry which is preliminary data.</text>
</comment>
<comment type="subunit">
    <text evidence="2">Homodimer.</text>
</comment>
<dbReference type="RefSeq" id="WP_132872445.1">
    <property type="nucleotide sequence ID" value="NZ_JAJUHT010000004.1"/>
</dbReference>
<feature type="binding site" evidence="2">
    <location>
        <position position="15"/>
    </location>
    <ligand>
        <name>Mg(2+)</name>
        <dbReference type="ChEBI" id="CHEBI:18420"/>
    </ligand>
</feature>
<dbReference type="NCBIfam" id="NF011405">
    <property type="entry name" value="PRK14830.1"/>
    <property type="match status" value="1"/>
</dbReference>
<dbReference type="AlphaFoldDB" id="A0A4R1KEA5"/>
<dbReference type="InterPro" id="IPR001441">
    <property type="entry name" value="UPP_synth-like"/>
</dbReference>